<keyword evidence="4 10" id="KW-0378">Hydrolase</keyword>
<comment type="similarity">
    <text evidence="1">Belongs to the isochorismatase family.</text>
</comment>
<sequence>MAERATIKPGENDVLIVVDVQHDFLPGGALAVPDGDAVIEPINRLAKRFRHVVLTQDWHPEGHASFASSHPAKQPFEMADLHYGPQVLWPDHCVQGTSGAEISRDIDIPHAQLVIRKGYNAGIDSYSGFKEADRRTSTGLEGYLKERGFRRAFCAGLALDYCVAWTAADAAGAGFETYLIEDASRPIDTNGSLEKAWRELEAAGVRVITSEQITGA</sequence>
<dbReference type="OrthoDB" id="9791276at2"/>
<comment type="caution">
    <text evidence="10">The sequence shown here is derived from an EMBL/GenBank/DDBJ whole genome shotgun (WGS) entry which is preliminary data.</text>
</comment>
<dbReference type="PANTHER" id="PTHR11080">
    <property type="entry name" value="PYRAZINAMIDASE/NICOTINAMIDASE"/>
    <property type="match status" value="1"/>
</dbReference>
<dbReference type="SUPFAM" id="SSF52499">
    <property type="entry name" value="Isochorismatase-like hydrolases"/>
    <property type="match status" value="1"/>
</dbReference>
<name>A0A5N7MPL1_9HYPH</name>
<evidence type="ECO:0000256" key="8">
    <source>
        <dbReference type="ARBA" id="ARBA00072277"/>
    </source>
</evidence>
<keyword evidence="11" id="KW-1185">Reference proteome</keyword>
<dbReference type="InterPro" id="IPR036380">
    <property type="entry name" value="Isochorismatase-like_sf"/>
</dbReference>
<dbReference type="InterPro" id="IPR000868">
    <property type="entry name" value="Isochorismatase-like_dom"/>
</dbReference>
<dbReference type="FunFam" id="3.40.50.850:FF:000006">
    <property type="entry name" value="Bifunctional pyrazinamidase/nicotinamidase"/>
    <property type="match status" value="1"/>
</dbReference>
<evidence type="ECO:0000313" key="11">
    <source>
        <dbReference type="Proteomes" id="UP000403266"/>
    </source>
</evidence>
<keyword evidence="3" id="KW-0479">Metal-binding</keyword>
<dbReference type="Pfam" id="PF00857">
    <property type="entry name" value="Isochorismatase"/>
    <property type="match status" value="1"/>
</dbReference>
<feature type="domain" description="Isochorismatase-like" evidence="9">
    <location>
        <begin position="14"/>
        <end position="212"/>
    </location>
</feature>
<evidence type="ECO:0000256" key="6">
    <source>
        <dbReference type="ARBA" id="ARBA00039017"/>
    </source>
</evidence>
<dbReference type="RefSeq" id="WP_152715656.1">
    <property type="nucleotide sequence ID" value="NZ_VOSJ01000275.1"/>
</dbReference>
<dbReference type="Gene3D" id="3.40.50.850">
    <property type="entry name" value="Isochorismatase-like"/>
    <property type="match status" value="1"/>
</dbReference>
<dbReference type="PANTHER" id="PTHR11080:SF2">
    <property type="entry name" value="LD05707P"/>
    <property type="match status" value="1"/>
</dbReference>
<accession>A0A5N7MPL1</accession>
<evidence type="ECO:0000256" key="3">
    <source>
        <dbReference type="ARBA" id="ARBA00022723"/>
    </source>
</evidence>
<evidence type="ECO:0000256" key="1">
    <source>
        <dbReference type="ARBA" id="ARBA00006336"/>
    </source>
</evidence>
<dbReference type="NCBIfam" id="NF008623">
    <property type="entry name" value="PRK11609.1"/>
    <property type="match status" value="1"/>
</dbReference>
<evidence type="ECO:0000256" key="7">
    <source>
        <dbReference type="ARBA" id="ARBA00043224"/>
    </source>
</evidence>
<reference evidence="10 11" key="1">
    <citation type="journal article" date="2019" name="Syst. Appl. Microbiol.">
        <title>Microvirga tunisiensis sp. nov., a root nodule symbiotic bacterium isolated from Lupinus micranthus and L. luteus grown in Northern Tunisia.</title>
        <authorList>
            <person name="Msaddak A."/>
            <person name="Rejili M."/>
            <person name="Duran D."/>
            <person name="Mars M."/>
            <person name="Palacios J.M."/>
            <person name="Ruiz-Argueso T."/>
            <person name="Rey L."/>
            <person name="Imperial J."/>
        </authorList>
    </citation>
    <scope>NUCLEOTIDE SEQUENCE [LARGE SCALE GENOMIC DNA]</scope>
    <source>
        <strain evidence="10 11">Lmie10</strain>
    </source>
</reference>
<dbReference type="GO" id="GO:0008936">
    <property type="term" value="F:nicotinamidase activity"/>
    <property type="evidence" value="ECO:0007669"/>
    <property type="project" value="UniProtKB-EC"/>
</dbReference>
<evidence type="ECO:0000256" key="5">
    <source>
        <dbReference type="ARBA" id="ARBA00037900"/>
    </source>
</evidence>
<proteinExistence type="inferred from homology"/>
<dbReference type="Proteomes" id="UP000403266">
    <property type="component" value="Unassembled WGS sequence"/>
</dbReference>
<dbReference type="GO" id="GO:0046872">
    <property type="term" value="F:metal ion binding"/>
    <property type="evidence" value="ECO:0007669"/>
    <property type="project" value="UniProtKB-KW"/>
</dbReference>
<protein>
    <recommendedName>
        <fullName evidence="8">Nicotinamidase</fullName>
        <ecNumber evidence="6">3.5.1.19</ecNumber>
    </recommendedName>
    <alternativeName>
        <fullName evidence="7">Nicotinamide deamidase</fullName>
    </alternativeName>
</protein>
<comment type="pathway">
    <text evidence="5">Cofactor biosynthesis; nicotinate biosynthesis; nicotinate from nicotinamide: step 1/1.</text>
</comment>
<evidence type="ECO:0000313" key="10">
    <source>
        <dbReference type="EMBL" id="MPR28962.1"/>
    </source>
</evidence>
<evidence type="ECO:0000256" key="4">
    <source>
        <dbReference type="ARBA" id="ARBA00022801"/>
    </source>
</evidence>
<dbReference type="InterPro" id="IPR052347">
    <property type="entry name" value="Isochorismatase_Nicotinamidase"/>
</dbReference>
<organism evidence="10 11">
    <name type="scientific">Microvirga tunisiensis</name>
    <dbReference type="NCBI Taxonomy" id="2108360"/>
    <lineage>
        <taxon>Bacteria</taxon>
        <taxon>Pseudomonadati</taxon>
        <taxon>Pseudomonadota</taxon>
        <taxon>Alphaproteobacteria</taxon>
        <taxon>Hyphomicrobiales</taxon>
        <taxon>Methylobacteriaceae</taxon>
        <taxon>Microvirga</taxon>
    </lineage>
</organism>
<dbReference type="EMBL" id="VOSK01000186">
    <property type="protein sequence ID" value="MPR28962.1"/>
    <property type="molecule type" value="Genomic_DNA"/>
</dbReference>
<evidence type="ECO:0000259" key="9">
    <source>
        <dbReference type="Pfam" id="PF00857"/>
    </source>
</evidence>
<keyword evidence="2" id="KW-0662">Pyridine nucleotide biosynthesis</keyword>
<dbReference type="GO" id="GO:0019363">
    <property type="term" value="P:pyridine nucleotide biosynthetic process"/>
    <property type="evidence" value="ECO:0007669"/>
    <property type="project" value="UniProtKB-KW"/>
</dbReference>
<dbReference type="CDD" id="cd01011">
    <property type="entry name" value="nicotinamidase"/>
    <property type="match status" value="1"/>
</dbReference>
<gene>
    <name evidence="10" type="primary">pncA</name>
    <name evidence="10" type="ORF">FS320_28550</name>
</gene>
<dbReference type="EC" id="3.5.1.19" evidence="6"/>
<dbReference type="AlphaFoldDB" id="A0A5N7MPL1"/>
<evidence type="ECO:0000256" key="2">
    <source>
        <dbReference type="ARBA" id="ARBA00022642"/>
    </source>
</evidence>